<evidence type="ECO:0000256" key="1">
    <source>
        <dbReference type="ARBA" id="ARBA00006914"/>
    </source>
</evidence>
<accession>A0A832A665</accession>
<dbReference type="InterPro" id="IPR054472">
    <property type="entry name" value="WHD"/>
</dbReference>
<sequence length="679" mass="74175">MRPQTFAVPNSSATLKGWKRPETGMPDPHVTVSEKPPSLAFLALWPCGYLYFEKTGRNPERPQESALYAILQRFSHAAQWREAVRECLLRPWPEDARLTALAQDLSLSPLETLTAALCLACEEDPHTADMVSFLQPHIGSARPSVGLMAHTLGALLPHAESESPTALLTAGPAARSGLLHRTDDSAPLCDQQLTIPLPLALSLRRIGEPWPGTSFSPAPMPRSLPETFRREAWAHARALAHAGAGLLIRSASEGDARLAAELIAQALGRRVVFVPGSFVPPRGFGLYCRMERLLPVFLLESGPGLIHRLPSMEGYSGPVLAVCGPDGAAEAACGPLAQWWTPVPGKEERRRLWLEAGIEPQVAESLAATHLHGIDRIRRLSALALVEAQVRGRSQIDQEDIRRASFHGDGLETLAQPIPDRVPESAVVFSEATRRKLDLLEARCRHREDLGPILGITVQASYRPGVRALFVGPSGTGKTLAASWLATRLGFPLYRVDLAAVTSKYVGETEKQLSRLLAAAEQADVILLFDEADSLFGKRTDVKDANDRFANAQTNYLLQRIENNRGIILLTSNSRTRFDASFSRRIDIVVDFPAPGPEERRTLWKTHLGEKHALLPAQINLLAAHADVCGGHIRNAVLAAAVLALEAARPVSWEDVMEGLKLEYTKLGRQMPAVLLEAE</sequence>
<organism evidence="6">
    <name type="scientific">Desulfacinum infernum</name>
    <dbReference type="NCBI Taxonomy" id="35837"/>
    <lineage>
        <taxon>Bacteria</taxon>
        <taxon>Pseudomonadati</taxon>
        <taxon>Thermodesulfobacteriota</taxon>
        <taxon>Syntrophobacteria</taxon>
        <taxon>Syntrophobacterales</taxon>
        <taxon>Syntrophobacteraceae</taxon>
        <taxon>Desulfacinum</taxon>
    </lineage>
</organism>
<evidence type="ECO:0000313" key="6">
    <source>
        <dbReference type="EMBL" id="HFK98427.1"/>
    </source>
</evidence>
<dbReference type="Pfam" id="PF00004">
    <property type="entry name" value="AAA"/>
    <property type="match status" value="1"/>
</dbReference>
<evidence type="ECO:0000256" key="3">
    <source>
        <dbReference type="ARBA" id="ARBA00022840"/>
    </source>
</evidence>
<dbReference type="InterPro" id="IPR050221">
    <property type="entry name" value="26S_Proteasome_ATPase"/>
</dbReference>
<evidence type="ECO:0000259" key="5">
    <source>
        <dbReference type="SMART" id="SM00382"/>
    </source>
</evidence>
<dbReference type="SUPFAM" id="SSF52540">
    <property type="entry name" value="P-loop containing nucleoside triphosphate hydrolases"/>
    <property type="match status" value="1"/>
</dbReference>
<feature type="region of interest" description="Disordered" evidence="4">
    <location>
        <begin position="1"/>
        <end position="22"/>
    </location>
</feature>
<dbReference type="InterPro" id="IPR027417">
    <property type="entry name" value="P-loop_NTPase"/>
</dbReference>
<dbReference type="PANTHER" id="PTHR23073">
    <property type="entry name" value="26S PROTEASOME REGULATORY SUBUNIT"/>
    <property type="match status" value="1"/>
</dbReference>
<protein>
    <submittedName>
        <fullName evidence="6">ATP-binding protein</fullName>
    </submittedName>
</protein>
<dbReference type="SMART" id="SM00382">
    <property type="entry name" value="AAA"/>
    <property type="match status" value="1"/>
</dbReference>
<evidence type="ECO:0000256" key="4">
    <source>
        <dbReference type="SAM" id="MobiDB-lite"/>
    </source>
</evidence>
<dbReference type="CDD" id="cd19481">
    <property type="entry name" value="RecA-like_protease"/>
    <property type="match status" value="1"/>
</dbReference>
<evidence type="ECO:0000256" key="2">
    <source>
        <dbReference type="ARBA" id="ARBA00022741"/>
    </source>
</evidence>
<keyword evidence="2" id="KW-0547">Nucleotide-binding</keyword>
<dbReference type="Pfam" id="PF22977">
    <property type="entry name" value="WHD"/>
    <property type="match status" value="1"/>
</dbReference>
<name>A0A832A665_9BACT</name>
<gene>
    <name evidence="6" type="ORF">ENS06_14030</name>
</gene>
<dbReference type="InterPro" id="IPR003593">
    <property type="entry name" value="AAA+_ATPase"/>
</dbReference>
<keyword evidence="3 6" id="KW-0067">ATP-binding</keyword>
<dbReference type="EMBL" id="DSTK01000039">
    <property type="protein sequence ID" value="HFK98427.1"/>
    <property type="molecule type" value="Genomic_DNA"/>
</dbReference>
<dbReference type="Gene3D" id="3.40.50.300">
    <property type="entry name" value="P-loop containing nucleotide triphosphate hydrolases"/>
    <property type="match status" value="1"/>
</dbReference>
<dbReference type="AlphaFoldDB" id="A0A832A665"/>
<reference evidence="6" key="1">
    <citation type="journal article" date="2020" name="mSystems">
        <title>Genome- and Community-Level Interaction Insights into Carbon Utilization and Element Cycling Functions of Hydrothermarchaeota in Hydrothermal Sediment.</title>
        <authorList>
            <person name="Zhou Z."/>
            <person name="Liu Y."/>
            <person name="Xu W."/>
            <person name="Pan J."/>
            <person name="Luo Z.H."/>
            <person name="Li M."/>
        </authorList>
    </citation>
    <scope>NUCLEOTIDE SEQUENCE [LARGE SCALE GENOMIC DNA]</scope>
    <source>
        <strain evidence="6">SpSt-456</strain>
    </source>
</reference>
<dbReference type="GO" id="GO:0005524">
    <property type="term" value="F:ATP binding"/>
    <property type="evidence" value="ECO:0007669"/>
    <property type="project" value="UniProtKB-KW"/>
</dbReference>
<feature type="domain" description="AAA+ ATPase" evidence="5">
    <location>
        <begin position="464"/>
        <end position="596"/>
    </location>
</feature>
<comment type="similarity">
    <text evidence="1">Belongs to the AAA ATPase family.</text>
</comment>
<dbReference type="GO" id="GO:0016887">
    <property type="term" value="F:ATP hydrolysis activity"/>
    <property type="evidence" value="ECO:0007669"/>
    <property type="project" value="InterPro"/>
</dbReference>
<proteinExistence type="inferred from homology"/>
<dbReference type="InterPro" id="IPR003959">
    <property type="entry name" value="ATPase_AAA_core"/>
</dbReference>
<comment type="caution">
    <text evidence="6">The sequence shown here is derived from an EMBL/GenBank/DDBJ whole genome shotgun (WGS) entry which is preliminary data.</text>
</comment>